<dbReference type="GO" id="GO:0005840">
    <property type="term" value="C:ribosome"/>
    <property type="evidence" value="ECO:0007669"/>
    <property type="project" value="UniProtKB-KW"/>
</dbReference>
<dbReference type="PANTHER" id="PTHR10545:SF29">
    <property type="entry name" value="GH14572P-RELATED"/>
    <property type="match status" value="1"/>
</dbReference>
<dbReference type="RefSeq" id="WP_091541343.1">
    <property type="nucleotide sequence ID" value="NZ_FONY01000007.1"/>
</dbReference>
<dbReference type="PANTHER" id="PTHR10545">
    <property type="entry name" value="DIAMINE N-ACETYLTRANSFERASE"/>
    <property type="match status" value="1"/>
</dbReference>
<dbReference type="SUPFAM" id="SSF55729">
    <property type="entry name" value="Acyl-CoA N-acyltransferases (Nat)"/>
    <property type="match status" value="1"/>
</dbReference>
<dbReference type="InterPro" id="IPR000182">
    <property type="entry name" value="GNAT_dom"/>
</dbReference>
<organism evidence="5 6">
    <name type="scientific">Thermoflexibacter ruber</name>
    <dbReference type="NCBI Taxonomy" id="1003"/>
    <lineage>
        <taxon>Bacteria</taxon>
        <taxon>Pseudomonadati</taxon>
        <taxon>Bacteroidota</taxon>
        <taxon>Cytophagia</taxon>
        <taxon>Cytophagales</taxon>
        <taxon>Thermoflexibacteraceae</taxon>
        <taxon>Thermoflexibacter</taxon>
    </lineage>
</organism>
<dbReference type="EMBL" id="FONY01000007">
    <property type="protein sequence ID" value="SFE80164.1"/>
    <property type="molecule type" value="Genomic_DNA"/>
</dbReference>
<dbReference type="OrthoDB" id="9805924at2"/>
<dbReference type="CDD" id="cd04301">
    <property type="entry name" value="NAT_SF"/>
    <property type="match status" value="1"/>
</dbReference>
<dbReference type="InterPro" id="IPR016181">
    <property type="entry name" value="Acyl_CoA_acyltransferase"/>
</dbReference>
<evidence type="ECO:0000313" key="6">
    <source>
        <dbReference type="Proteomes" id="UP000199513"/>
    </source>
</evidence>
<dbReference type="STRING" id="1003.SAMN04488541_100728"/>
<keyword evidence="2" id="KW-0808">Transferase</keyword>
<dbReference type="AlphaFoldDB" id="A0A1I2DI08"/>
<dbReference type="FunFam" id="3.40.630.30:FF:000064">
    <property type="entry name" value="GNAT family acetyltransferase"/>
    <property type="match status" value="1"/>
</dbReference>
<feature type="domain" description="N-acetyltransferase" evidence="4">
    <location>
        <begin position="3"/>
        <end position="157"/>
    </location>
</feature>
<dbReference type="GO" id="GO:0008080">
    <property type="term" value="F:N-acetyltransferase activity"/>
    <property type="evidence" value="ECO:0007669"/>
    <property type="project" value="UniProtKB-ARBA"/>
</dbReference>
<keyword evidence="3" id="KW-0012">Acyltransferase</keyword>
<dbReference type="Gene3D" id="3.40.630.30">
    <property type="match status" value="1"/>
</dbReference>
<keyword evidence="5" id="KW-0687">Ribonucleoprotein</keyword>
<protein>
    <submittedName>
        <fullName evidence="5">Ribosomal protein S18 acetylase RimI</fullName>
    </submittedName>
</protein>
<name>A0A1I2DI08_9BACT</name>
<dbReference type="Proteomes" id="UP000199513">
    <property type="component" value="Unassembled WGS sequence"/>
</dbReference>
<sequence length="163" mass="18958">MEYTIRRGEPKDLTAAFQLIMELAIYEKGEHNVSNTPEKMLEDGFGQNPVFEFFVVETTTEKPEIVGMALTYVRYSTWRGKCLWLEDLIVTESHRQKGLGKLLLDVVIKRAVETNMAVVIWQVLDWNTPAINFYKKCGAVLEPEWINCTIYPEKLQTWQYGNF</sequence>
<dbReference type="Pfam" id="PF00583">
    <property type="entry name" value="Acetyltransf_1"/>
    <property type="match status" value="1"/>
</dbReference>
<evidence type="ECO:0000259" key="4">
    <source>
        <dbReference type="PROSITE" id="PS51186"/>
    </source>
</evidence>
<evidence type="ECO:0000256" key="2">
    <source>
        <dbReference type="ARBA" id="ARBA00022679"/>
    </source>
</evidence>
<evidence type="ECO:0000256" key="1">
    <source>
        <dbReference type="ARBA" id="ARBA00008694"/>
    </source>
</evidence>
<evidence type="ECO:0000256" key="3">
    <source>
        <dbReference type="ARBA" id="ARBA00023315"/>
    </source>
</evidence>
<accession>A0A1I2DI08</accession>
<dbReference type="PROSITE" id="PS51186">
    <property type="entry name" value="GNAT"/>
    <property type="match status" value="1"/>
</dbReference>
<comment type="similarity">
    <text evidence="1">Belongs to the acetyltransferase family.</text>
</comment>
<evidence type="ECO:0000313" key="5">
    <source>
        <dbReference type="EMBL" id="SFE80164.1"/>
    </source>
</evidence>
<keyword evidence="5" id="KW-0689">Ribosomal protein</keyword>
<keyword evidence="6" id="KW-1185">Reference proteome</keyword>
<gene>
    <name evidence="5" type="ORF">SAMN04488541_100728</name>
</gene>
<proteinExistence type="inferred from homology"/>
<dbReference type="InterPro" id="IPR051016">
    <property type="entry name" value="Diverse_Substrate_AcTransf"/>
</dbReference>
<reference evidence="5 6" key="1">
    <citation type="submission" date="2016-10" db="EMBL/GenBank/DDBJ databases">
        <authorList>
            <person name="de Groot N.N."/>
        </authorList>
    </citation>
    <scope>NUCLEOTIDE SEQUENCE [LARGE SCALE GENOMIC DNA]</scope>
    <source>
        <strain>GEY</strain>
        <strain evidence="6">DSM 9560</strain>
    </source>
</reference>